<keyword evidence="9" id="KW-0472">Membrane</keyword>
<comment type="subcellular location">
    <subcellularLocation>
        <location evidence="1">Cell membrane</location>
        <topology evidence="1">Peripheral membrane protein</topology>
    </subcellularLocation>
</comment>
<name>A0A8J7P9F3_9BACT</name>
<evidence type="ECO:0000256" key="7">
    <source>
        <dbReference type="ARBA" id="ARBA00023004"/>
    </source>
</evidence>
<evidence type="ECO:0000256" key="2">
    <source>
        <dbReference type="ARBA" id="ARBA00022448"/>
    </source>
</evidence>
<dbReference type="Proteomes" id="UP000664277">
    <property type="component" value="Unassembled WGS sequence"/>
</dbReference>
<dbReference type="PROSITE" id="PS50893">
    <property type="entry name" value="ABC_TRANSPORTER_2"/>
    <property type="match status" value="1"/>
</dbReference>
<evidence type="ECO:0000256" key="8">
    <source>
        <dbReference type="ARBA" id="ARBA00023065"/>
    </source>
</evidence>
<dbReference type="PROSITE" id="PS00211">
    <property type="entry name" value="ABC_TRANSPORTER_1"/>
    <property type="match status" value="1"/>
</dbReference>
<dbReference type="GO" id="GO:0006826">
    <property type="term" value="P:iron ion transport"/>
    <property type="evidence" value="ECO:0007669"/>
    <property type="project" value="UniProtKB-KW"/>
</dbReference>
<dbReference type="GO" id="GO:0005524">
    <property type="term" value="F:ATP binding"/>
    <property type="evidence" value="ECO:0007669"/>
    <property type="project" value="UniProtKB-KW"/>
</dbReference>
<sequence>MIKLQTRSLSLGFAQPLFRDLDLSLESGRITAIMGPNGCGKSTLIRALARLKKPQRGTVELNGQDIWQMSARDFAAKVACVPQSMQLPDELKVFDLVTLGRNPHQKWWQSKLKENEQAQTESILQRLELTSLKNKYLNELSGGERQRAIIAMALNQAPSLLLLDEPTTGLDFHHQVEILQHLKAMKESCGLAIGIVLHDLNFAARLADQVLLIKNEKLLQGDLQTVFTSANLKEFFQVDVASFKVEESHIYYLRDFI</sequence>
<dbReference type="CDD" id="cd03214">
    <property type="entry name" value="ABC_Iron-Siderophores_B12_Hemin"/>
    <property type="match status" value="1"/>
</dbReference>
<evidence type="ECO:0000256" key="5">
    <source>
        <dbReference type="ARBA" id="ARBA00022741"/>
    </source>
</evidence>
<keyword evidence="5" id="KW-0547">Nucleotide-binding</keyword>
<feature type="domain" description="ABC transporter" evidence="10">
    <location>
        <begin position="2"/>
        <end position="240"/>
    </location>
</feature>
<evidence type="ECO:0000256" key="9">
    <source>
        <dbReference type="ARBA" id="ARBA00023136"/>
    </source>
</evidence>
<evidence type="ECO:0000256" key="1">
    <source>
        <dbReference type="ARBA" id="ARBA00004202"/>
    </source>
</evidence>
<dbReference type="InterPro" id="IPR003439">
    <property type="entry name" value="ABC_transporter-like_ATP-bd"/>
</dbReference>
<evidence type="ECO:0000313" key="12">
    <source>
        <dbReference type="Proteomes" id="UP000664277"/>
    </source>
</evidence>
<keyword evidence="8" id="KW-0406">Ion transport</keyword>
<reference evidence="11" key="1">
    <citation type="submission" date="2021-02" db="EMBL/GenBank/DDBJ databases">
        <title>Genome-Resolved Metagenomics of a Microbial Community Performing Photosynthetic Biological Nutrient Removal.</title>
        <authorList>
            <person name="Mcdaniel E.A."/>
        </authorList>
    </citation>
    <scope>NUCLEOTIDE SEQUENCE</scope>
    <source>
        <strain evidence="11">UWPOB_OBS1</strain>
    </source>
</reference>
<dbReference type="InterPro" id="IPR051535">
    <property type="entry name" value="Siderophore_ABC-ATPase"/>
</dbReference>
<dbReference type="EMBL" id="JAFLCK010000021">
    <property type="protein sequence ID" value="MBN8661531.1"/>
    <property type="molecule type" value="Genomic_DNA"/>
</dbReference>
<keyword evidence="3" id="KW-1003">Cell membrane</keyword>
<dbReference type="FunFam" id="3.40.50.300:FF:000134">
    <property type="entry name" value="Iron-enterobactin ABC transporter ATP-binding protein"/>
    <property type="match status" value="1"/>
</dbReference>
<keyword evidence="6 11" id="KW-0067">ATP-binding</keyword>
<evidence type="ECO:0000256" key="4">
    <source>
        <dbReference type="ARBA" id="ARBA00022496"/>
    </source>
</evidence>
<comment type="caution">
    <text evidence="11">The sequence shown here is derived from an EMBL/GenBank/DDBJ whole genome shotgun (WGS) entry which is preliminary data.</text>
</comment>
<accession>A0A8J7P9F3</accession>
<dbReference type="InterPro" id="IPR003593">
    <property type="entry name" value="AAA+_ATPase"/>
</dbReference>
<dbReference type="SUPFAM" id="SSF52540">
    <property type="entry name" value="P-loop containing nucleoside triphosphate hydrolases"/>
    <property type="match status" value="1"/>
</dbReference>
<evidence type="ECO:0000313" key="11">
    <source>
        <dbReference type="EMBL" id="MBN8661531.1"/>
    </source>
</evidence>
<keyword evidence="2" id="KW-0813">Transport</keyword>
<dbReference type="PANTHER" id="PTHR42771">
    <property type="entry name" value="IRON(3+)-HYDROXAMATE IMPORT ATP-BINDING PROTEIN FHUC"/>
    <property type="match status" value="1"/>
</dbReference>
<dbReference type="PANTHER" id="PTHR42771:SF2">
    <property type="entry name" value="IRON(3+)-HYDROXAMATE IMPORT ATP-BINDING PROTEIN FHUC"/>
    <property type="match status" value="1"/>
</dbReference>
<dbReference type="SMART" id="SM00382">
    <property type="entry name" value="AAA"/>
    <property type="match status" value="1"/>
</dbReference>
<organism evidence="11 12">
    <name type="scientific">Candidatus Obscuribacter phosphatis</name>
    <dbReference type="NCBI Taxonomy" id="1906157"/>
    <lineage>
        <taxon>Bacteria</taxon>
        <taxon>Bacillati</taxon>
        <taxon>Candidatus Melainabacteria</taxon>
        <taxon>Candidatus Obscuribacterales</taxon>
        <taxon>Candidatus Obscuribacteraceae</taxon>
        <taxon>Candidatus Obscuribacter</taxon>
    </lineage>
</organism>
<proteinExistence type="predicted"/>
<evidence type="ECO:0000256" key="3">
    <source>
        <dbReference type="ARBA" id="ARBA00022475"/>
    </source>
</evidence>
<dbReference type="Gene3D" id="3.40.50.300">
    <property type="entry name" value="P-loop containing nucleotide triphosphate hydrolases"/>
    <property type="match status" value="1"/>
</dbReference>
<dbReference type="GO" id="GO:0005886">
    <property type="term" value="C:plasma membrane"/>
    <property type="evidence" value="ECO:0007669"/>
    <property type="project" value="UniProtKB-SubCell"/>
</dbReference>
<evidence type="ECO:0000259" key="10">
    <source>
        <dbReference type="PROSITE" id="PS50893"/>
    </source>
</evidence>
<dbReference type="InterPro" id="IPR027417">
    <property type="entry name" value="P-loop_NTPase"/>
</dbReference>
<dbReference type="Pfam" id="PF00005">
    <property type="entry name" value="ABC_tran"/>
    <property type="match status" value="1"/>
</dbReference>
<evidence type="ECO:0000256" key="6">
    <source>
        <dbReference type="ARBA" id="ARBA00022840"/>
    </source>
</evidence>
<dbReference type="AlphaFoldDB" id="A0A8J7P9F3"/>
<dbReference type="InterPro" id="IPR017871">
    <property type="entry name" value="ABC_transporter-like_CS"/>
</dbReference>
<gene>
    <name evidence="11" type="ORF">J0M35_14290</name>
</gene>
<keyword evidence="7" id="KW-0408">Iron</keyword>
<keyword evidence="4" id="KW-0410">Iron transport</keyword>
<protein>
    <submittedName>
        <fullName evidence="11">ABC transporter ATP-binding protein</fullName>
    </submittedName>
</protein>
<dbReference type="GO" id="GO:0016887">
    <property type="term" value="F:ATP hydrolysis activity"/>
    <property type="evidence" value="ECO:0007669"/>
    <property type="project" value="InterPro"/>
</dbReference>